<feature type="signal peptide" evidence="3">
    <location>
        <begin position="1"/>
        <end position="30"/>
    </location>
</feature>
<dbReference type="SUPFAM" id="SSF48452">
    <property type="entry name" value="TPR-like"/>
    <property type="match status" value="3"/>
</dbReference>
<keyword evidence="1" id="KW-0677">Repeat</keyword>
<evidence type="ECO:0000256" key="1">
    <source>
        <dbReference type="ARBA" id="ARBA00022737"/>
    </source>
</evidence>
<dbReference type="InterPro" id="IPR011990">
    <property type="entry name" value="TPR-like_helical_dom_sf"/>
</dbReference>
<organism evidence="5 6">
    <name type="scientific">Sandaracinus amylolyticus</name>
    <dbReference type="NCBI Taxonomy" id="927083"/>
    <lineage>
        <taxon>Bacteria</taxon>
        <taxon>Pseudomonadati</taxon>
        <taxon>Myxococcota</taxon>
        <taxon>Polyangia</taxon>
        <taxon>Polyangiales</taxon>
        <taxon>Sandaracinaceae</taxon>
        <taxon>Sandaracinus</taxon>
    </lineage>
</organism>
<dbReference type="InterPro" id="IPR019734">
    <property type="entry name" value="TPR_rpt"/>
</dbReference>
<keyword evidence="6" id="KW-1185">Reference proteome</keyword>
<accession>A0A0F6YJ96</accession>
<gene>
    <name evidence="5" type="ORF">DB32_004931</name>
</gene>
<dbReference type="SMART" id="SM00028">
    <property type="entry name" value="TPR"/>
    <property type="match status" value="10"/>
</dbReference>
<dbReference type="Pfam" id="PF14559">
    <property type="entry name" value="TPR_19"/>
    <property type="match status" value="1"/>
</dbReference>
<feature type="chain" id="PRO_5002512699" description="Peptidase MA-like domain-containing protein" evidence="3">
    <location>
        <begin position="31"/>
        <end position="934"/>
    </location>
</feature>
<dbReference type="InterPro" id="IPR039568">
    <property type="entry name" value="Peptidase_MA-like_dom"/>
</dbReference>
<proteinExistence type="predicted"/>
<dbReference type="Proteomes" id="UP000034883">
    <property type="component" value="Chromosome"/>
</dbReference>
<dbReference type="OrthoDB" id="240178at2"/>
<dbReference type="Pfam" id="PF13485">
    <property type="entry name" value="Peptidase_MA_2"/>
    <property type="match status" value="1"/>
</dbReference>
<dbReference type="STRING" id="927083.DB32_004931"/>
<keyword evidence="2" id="KW-0802">TPR repeat</keyword>
<name>A0A0F6YJ96_9BACT</name>
<dbReference type="Gene3D" id="1.25.40.10">
    <property type="entry name" value="Tetratricopeptide repeat domain"/>
    <property type="match status" value="5"/>
</dbReference>
<dbReference type="InterPro" id="IPR051012">
    <property type="entry name" value="CellSynth/LPSAsmb/PSIAsmb"/>
</dbReference>
<evidence type="ECO:0000256" key="2">
    <source>
        <dbReference type="ARBA" id="ARBA00022803"/>
    </source>
</evidence>
<evidence type="ECO:0000259" key="4">
    <source>
        <dbReference type="Pfam" id="PF13485"/>
    </source>
</evidence>
<evidence type="ECO:0000313" key="6">
    <source>
        <dbReference type="Proteomes" id="UP000034883"/>
    </source>
</evidence>
<dbReference type="EMBL" id="CP011125">
    <property type="protein sequence ID" value="AKF07782.1"/>
    <property type="molecule type" value="Genomic_DNA"/>
</dbReference>
<keyword evidence="3" id="KW-0732">Signal</keyword>
<sequence length="934" mass="102967">MIVRSMPRTRRALSALLVLVAISLAPLGAAQERPATPLADALRALDRGEYGTAETALRAIASPEAQLALARVLLETGRHDEAQRSAETAARSASSRIAARTLAGEAHMARGRLDEAQRVLEEVASEPIAHRARVMLGRLLLRRGRESEARTVLMRLVRAYNDGTITSRDGEGLTYVGMAAAMLESPHDANDAFREATRVARDRVETQLEWATLFLSKFDLGHADECVSDALRVSPNHPRAHLLRARILLEQSFDFAGAERELSAALAVDPNLVAAHVTRAGMALRDVDIARADAHLDAALAIDPNDLEALSVRAAVRFVEGNQSAFDAAVRAVLDRNPRYAELYSIVADHADWEHRYPDVVELARRALRIDPEDARAHATLGLNLLRMGEEEDGLAALREAWRRDRFDARVFNTLNLWDDVITPHYERFDARPFVLRMHREERPLIEGAVTTTLRGAWDDMRRRYRFTPRQPVHIEMFASSQHFSVRTSGLPNAGVQGVCFGQVVTALSPRGGAFDWGQITTHELAHVFHIQLSRNRVPRWFTEGLAEHETVMARPEWRREEDHRLWLALDRLPPVRDLNSAFTHARSAEDVMTAYYASSRLVGYMVDRFGFDRVVAMLRGWGEGRSSADVVQRALGVSIDELDREWRVHERTRLAARARDFAVDFGRYLDVEGLRARVRSAPRDAIAHAELAAGLAAHGDVAGATQSAIEAIRIDPHQPIARFVLARTSLARRDAAELDTHIADLIASGHDGYEVRLLAAQSALARRDTTAARAALDAAASIDPERLDAWHGLAQLAESSQDAALRRRALERIVALDQHDRGALAALMQTLHEAGAWDALLAVGPRVVFVDPENGRGRWLHGEALLHAGRARDALAELDLALAAEVETPGPVHLARARALVALRRAREARESLAAAIAAEPALAAQAAAVLPP</sequence>
<reference evidence="5 6" key="1">
    <citation type="submission" date="2015-03" db="EMBL/GenBank/DDBJ databases">
        <title>Genome assembly of Sandaracinus amylolyticus DSM 53668.</title>
        <authorList>
            <person name="Sharma G."/>
            <person name="Subramanian S."/>
        </authorList>
    </citation>
    <scope>NUCLEOTIDE SEQUENCE [LARGE SCALE GENOMIC DNA]</scope>
    <source>
        <strain evidence="5 6">DSM 53668</strain>
    </source>
</reference>
<protein>
    <recommendedName>
        <fullName evidence="4">Peptidase MA-like domain-containing protein</fullName>
    </recommendedName>
</protein>
<dbReference type="PANTHER" id="PTHR45586">
    <property type="entry name" value="TPR REPEAT-CONTAINING PROTEIN PA4667"/>
    <property type="match status" value="1"/>
</dbReference>
<dbReference type="AlphaFoldDB" id="A0A0F6YJ96"/>
<feature type="domain" description="Peptidase MA-like" evidence="4">
    <location>
        <begin position="469"/>
        <end position="649"/>
    </location>
</feature>
<evidence type="ECO:0000313" key="5">
    <source>
        <dbReference type="EMBL" id="AKF07782.1"/>
    </source>
</evidence>
<evidence type="ECO:0000256" key="3">
    <source>
        <dbReference type="SAM" id="SignalP"/>
    </source>
</evidence>
<dbReference type="PANTHER" id="PTHR45586:SF1">
    <property type="entry name" value="LIPOPOLYSACCHARIDE ASSEMBLY PROTEIN B"/>
    <property type="match status" value="1"/>
</dbReference>
<dbReference type="KEGG" id="samy:DB32_004931"/>